<name>A0ABM3R4R4_SPIOL</name>
<keyword evidence="3" id="KW-1185">Reference proteome</keyword>
<dbReference type="InterPro" id="IPR032675">
    <property type="entry name" value="LRR_dom_sf"/>
</dbReference>
<dbReference type="GeneID" id="130465762"/>
<gene>
    <name evidence="4" type="primary">LOC130465762</name>
</gene>
<dbReference type="InterPro" id="IPR055414">
    <property type="entry name" value="LRR_R13L4/SHOC2-like"/>
</dbReference>
<reference evidence="3" key="1">
    <citation type="journal article" date="2021" name="Nat. Commun.">
        <title>Genomic analyses provide insights into spinach domestication and the genetic basis of agronomic traits.</title>
        <authorList>
            <person name="Cai X."/>
            <person name="Sun X."/>
            <person name="Xu C."/>
            <person name="Sun H."/>
            <person name="Wang X."/>
            <person name="Ge C."/>
            <person name="Zhang Z."/>
            <person name="Wang Q."/>
            <person name="Fei Z."/>
            <person name="Jiao C."/>
            <person name="Wang Q."/>
        </authorList>
    </citation>
    <scope>NUCLEOTIDE SEQUENCE [LARGE SCALE GENOMIC DNA]</scope>
    <source>
        <strain evidence="3">cv. Varoflay</strain>
    </source>
</reference>
<evidence type="ECO:0000313" key="4">
    <source>
        <dbReference type="RefSeq" id="XP_056690594.1"/>
    </source>
</evidence>
<proteinExistence type="predicted"/>
<protein>
    <submittedName>
        <fullName evidence="4">Disease resistance protein RGA2-like</fullName>
    </submittedName>
</protein>
<evidence type="ECO:0000256" key="1">
    <source>
        <dbReference type="ARBA" id="ARBA00022737"/>
    </source>
</evidence>
<evidence type="ECO:0000259" key="2">
    <source>
        <dbReference type="Pfam" id="PF23598"/>
    </source>
</evidence>
<accession>A0ABM3R4R4</accession>
<organism evidence="3 4">
    <name type="scientific">Spinacia oleracea</name>
    <name type="common">Spinach</name>
    <dbReference type="NCBI Taxonomy" id="3562"/>
    <lineage>
        <taxon>Eukaryota</taxon>
        <taxon>Viridiplantae</taxon>
        <taxon>Streptophyta</taxon>
        <taxon>Embryophyta</taxon>
        <taxon>Tracheophyta</taxon>
        <taxon>Spermatophyta</taxon>
        <taxon>Magnoliopsida</taxon>
        <taxon>eudicotyledons</taxon>
        <taxon>Gunneridae</taxon>
        <taxon>Pentapetalae</taxon>
        <taxon>Caryophyllales</taxon>
        <taxon>Chenopodiaceae</taxon>
        <taxon>Chenopodioideae</taxon>
        <taxon>Anserineae</taxon>
        <taxon>Spinacia</taxon>
    </lineage>
</organism>
<dbReference type="PANTHER" id="PTHR47186">
    <property type="entry name" value="LEUCINE-RICH REPEAT-CONTAINING PROTEIN 57"/>
    <property type="match status" value="1"/>
</dbReference>
<feature type="domain" description="Disease resistance R13L4/SHOC-2-like LRR" evidence="2">
    <location>
        <begin position="6"/>
        <end position="278"/>
    </location>
</feature>
<evidence type="ECO:0000313" key="3">
    <source>
        <dbReference type="Proteomes" id="UP000813463"/>
    </source>
</evidence>
<keyword evidence="1" id="KW-0677">Repeat</keyword>
<reference evidence="4" key="2">
    <citation type="submission" date="2025-08" db="UniProtKB">
        <authorList>
            <consortium name="RefSeq"/>
        </authorList>
    </citation>
    <scope>IDENTIFICATION</scope>
    <source>
        <tissue evidence="4">Leaf</tissue>
    </source>
</reference>
<sequence>MFIALKFIEALDLSGCHLTELAYSIGNLSQLRYLDLSFTLLNSLPYCIDGLQELQTLNLKGCKHLHELPKYMKDLIKLRHLHFDILCQLTSMPKGIGALTELRTLSAFIVKAQDDDCNIKELRYLNNISGSIHISGLENMMVYHDVDQAALHDKKHITKLQLSWNPNKSYGPEEELAVFKSTEQFKPSSSSLIELEMRFYPGSRLPTWIGSGEFEKLVRITLMQCENTQLNASIGDLPNLKYLHIMDLDQVKTITHFFLGGFNDSSVGFSKLERLVIDGMRSLETWEGVKYGDFPLLYELTINHCPKLIGVQFLQYLNSLKHLRIDHCGELKSLPKKALSAALHTLIINDSPLLEKSCSKGGEDWPKIEHIPNIWIDLEDIRATCGDGDADSDSDD</sequence>
<dbReference type="Proteomes" id="UP000813463">
    <property type="component" value="Chromosome 1"/>
</dbReference>
<dbReference type="Gene3D" id="3.80.10.10">
    <property type="entry name" value="Ribonuclease Inhibitor"/>
    <property type="match status" value="1"/>
</dbReference>
<dbReference type="Pfam" id="PF23598">
    <property type="entry name" value="LRR_14"/>
    <property type="match status" value="1"/>
</dbReference>
<dbReference type="PANTHER" id="PTHR47186:SF24">
    <property type="entry name" value="DISEASE RESISTANCE RPP13-LIKE PROTEIN 1"/>
    <property type="match status" value="1"/>
</dbReference>
<dbReference type="RefSeq" id="XP_056690594.1">
    <property type="nucleotide sequence ID" value="XM_056834616.1"/>
</dbReference>
<dbReference type="SUPFAM" id="SSF52058">
    <property type="entry name" value="L domain-like"/>
    <property type="match status" value="1"/>
</dbReference>